<evidence type="ECO:0000313" key="6">
    <source>
        <dbReference type="Proteomes" id="UP000663887"/>
    </source>
</evidence>
<dbReference type="SUPFAM" id="SSF103473">
    <property type="entry name" value="MFS general substrate transporter"/>
    <property type="match status" value="1"/>
</dbReference>
<dbReference type="Proteomes" id="UP000663887">
    <property type="component" value="Unassembled WGS sequence"/>
</dbReference>
<name>A0A816SVQ1_9BILA</name>
<dbReference type="PANTHER" id="PTHR23121:SF9">
    <property type="entry name" value="SODIUM-DEPENDENT GLUCOSE TRANSPORTER 1"/>
    <property type="match status" value="1"/>
</dbReference>
<keyword evidence="2 4" id="KW-1133">Transmembrane helix</keyword>
<dbReference type="InterPro" id="IPR036259">
    <property type="entry name" value="MFS_trans_sf"/>
</dbReference>
<evidence type="ECO:0000256" key="3">
    <source>
        <dbReference type="ARBA" id="ARBA00023136"/>
    </source>
</evidence>
<gene>
    <name evidence="5" type="ORF">XDN619_LOCUS16119</name>
</gene>
<feature type="transmembrane region" description="Helical" evidence="4">
    <location>
        <begin position="49"/>
        <end position="68"/>
    </location>
</feature>
<sequence>KCKGEDTLSKPSLLYFFSLLYSFLCMGLIQRTILKLSEQTNSTLDQLGYVFVTRPFSFLGGTIYAGIIVDHFVLFSRTFLTLKILIVSGIVNNLARILTLCHYGQHKVGSYMQAIHGAFGVGAFLSSLIVAPFFNKHRKFD</sequence>
<accession>A0A816SVQ1</accession>
<comment type="caution">
    <text evidence="5">The sequence shown here is derived from an EMBL/GenBank/DDBJ whole genome shotgun (WGS) entry which is preliminary data.</text>
</comment>
<keyword evidence="3 4" id="KW-0472">Membrane</keyword>
<feature type="transmembrane region" description="Helical" evidence="4">
    <location>
        <begin position="111"/>
        <end position="134"/>
    </location>
</feature>
<dbReference type="AlphaFoldDB" id="A0A816SVQ1"/>
<feature type="transmembrane region" description="Helical" evidence="4">
    <location>
        <begin position="12"/>
        <end position="29"/>
    </location>
</feature>
<evidence type="ECO:0000256" key="4">
    <source>
        <dbReference type="SAM" id="Phobius"/>
    </source>
</evidence>
<evidence type="ECO:0000256" key="2">
    <source>
        <dbReference type="ARBA" id="ARBA00022989"/>
    </source>
</evidence>
<reference evidence="5" key="1">
    <citation type="submission" date="2021-02" db="EMBL/GenBank/DDBJ databases">
        <authorList>
            <person name="Nowell W R."/>
        </authorList>
    </citation>
    <scope>NUCLEOTIDE SEQUENCE</scope>
</reference>
<keyword evidence="1 4" id="KW-0812">Transmembrane</keyword>
<feature type="non-terminal residue" evidence="5">
    <location>
        <position position="1"/>
    </location>
</feature>
<feature type="transmembrane region" description="Helical" evidence="4">
    <location>
        <begin position="80"/>
        <end position="99"/>
    </location>
</feature>
<evidence type="ECO:0000256" key="1">
    <source>
        <dbReference type="ARBA" id="ARBA00022692"/>
    </source>
</evidence>
<dbReference type="PANTHER" id="PTHR23121">
    <property type="entry name" value="SODIUM-DEPENDENT GLUCOSE TRANSPORTER 1"/>
    <property type="match status" value="1"/>
</dbReference>
<protein>
    <submittedName>
        <fullName evidence="5">Uncharacterized protein</fullName>
    </submittedName>
</protein>
<organism evidence="5 6">
    <name type="scientific">Rotaria magnacalcarata</name>
    <dbReference type="NCBI Taxonomy" id="392030"/>
    <lineage>
        <taxon>Eukaryota</taxon>
        <taxon>Metazoa</taxon>
        <taxon>Spiralia</taxon>
        <taxon>Gnathifera</taxon>
        <taxon>Rotifera</taxon>
        <taxon>Eurotatoria</taxon>
        <taxon>Bdelloidea</taxon>
        <taxon>Philodinida</taxon>
        <taxon>Philodinidae</taxon>
        <taxon>Rotaria</taxon>
    </lineage>
</organism>
<evidence type="ECO:0000313" key="5">
    <source>
        <dbReference type="EMBL" id="CAF2088462.1"/>
    </source>
</evidence>
<proteinExistence type="predicted"/>
<dbReference type="EMBL" id="CAJNRG010006725">
    <property type="protein sequence ID" value="CAF2088462.1"/>
    <property type="molecule type" value="Genomic_DNA"/>
</dbReference>